<organism evidence="1 2">
    <name type="scientific">Lithocarpus litseifolius</name>
    <dbReference type="NCBI Taxonomy" id="425828"/>
    <lineage>
        <taxon>Eukaryota</taxon>
        <taxon>Viridiplantae</taxon>
        <taxon>Streptophyta</taxon>
        <taxon>Embryophyta</taxon>
        <taxon>Tracheophyta</taxon>
        <taxon>Spermatophyta</taxon>
        <taxon>Magnoliopsida</taxon>
        <taxon>eudicotyledons</taxon>
        <taxon>Gunneridae</taxon>
        <taxon>Pentapetalae</taxon>
        <taxon>rosids</taxon>
        <taxon>fabids</taxon>
        <taxon>Fagales</taxon>
        <taxon>Fagaceae</taxon>
        <taxon>Lithocarpus</taxon>
    </lineage>
</organism>
<comment type="caution">
    <text evidence="1">The sequence shown here is derived from an EMBL/GenBank/DDBJ whole genome shotgun (WGS) entry which is preliminary data.</text>
</comment>
<name>A0AAW2CQM0_9ROSI</name>
<dbReference type="Proteomes" id="UP001459277">
    <property type="component" value="Unassembled WGS sequence"/>
</dbReference>
<evidence type="ECO:0000313" key="1">
    <source>
        <dbReference type="EMBL" id="KAK9999692.1"/>
    </source>
</evidence>
<proteinExistence type="predicted"/>
<gene>
    <name evidence="1" type="ORF">SO802_019295</name>
</gene>
<accession>A0AAW2CQM0</accession>
<dbReference type="AlphaFoldDB" id="A0AAW2CQM0"/>
<protein>
    <submittedName>
        <fullName evidence="1">Uncharacterized protein</fullName>
    </submittedName>
</protein>
<evidence type="ECO:0000313" key="2">
    <source>
        <dbReference type="Proteomes" id="UP001459277"/>
    </source>
</evidence>
<dbReference type="EMBL" id="JAZDWU010000006">
    <property type="protein sequence ID" value="KAK9999692.1"/>
    <property type="molecule type" value="Genomic_DNA"/>
</dbReference>
<keyword evidence="2" id="KW-1185">Reference proteome</keyword>
<reference evidence="1 2" key="1">
    <citation type="submission" date="2024-01" db="EMBL/GenBank/DDBJ databases">
        <title>A telomere-to-telomere, gap-free genome of sweet tea (Lithocarpus litseifolius).</title>
        <authorList>
            <person name="Zhou J."/>
        </authorList>
    </citation>
    <scope>NUCLEOTIDE SEQUENCE [LARGE SCALE GENOMIC DNA]</scope>
    <source>
        <strain evidence="1">Zhou-2022a</strain>
        <tissue evidence="1">Leaf</tissue>
    </source>
</reference>
<sequence length="101" mass="10631">MQPMPGFVMGMMSMSNSTSLSMMPVPAPFYPLSSATTGMHLVPRSGVLPVPQMQVPLIASQALPANTATSTVPPQFNTEVTCTSQNVPRIATESQQLPTPG</sequence>